<dbReference type="SMART" id="SM00046">
    <property type="entry name" value="DAGKc"/>
    <property type="match status" value="1"/>
</dbReference>
<keyword evidence="7" id="KW-0067">ATP-binding</keyword>
<dbReference type="NCBIfam" id="TIGR00147">
    <property type="entry name" value="YegS/Rv2252/BmrU family lipid kinase"/>
    <property type="match status" value="1"/>
</dbReference>
<evidence type="ECO:0000256" key="10">
    <source>
        <dbReference type="ARBA" id="ARBA00023264"/>
    </source>
</evidence>
<evidence type="ECO:0000256" key="6">
    <source>
        <dbReference type="ARBA" id="ARBA00022777"/>
    </source>
</evidence>
<evidence type="ECO:0000256" key="1">
    <source>
        <dbReference type="ARBA" id="ARBA00001946"/>
    </source>
</evidence>
<name>A0A3D9KGP3_9BACL</name>
<dbReference type="InterPro" id="IPR016064">
    <property type="entry name" value="NAD/diacylglycerol_kinase_sf"/>
</dbReference>
<evidence type="ECO:0000256" key="8">
    <source>
        <dbReference type="ARBA" id="ARBA00023098"/>
    </source>
</evidence>
<keyword evidence="4" id="KW-0808">Transferase</keyword>
<keyword evidence="3" id="KW-0444">Lipid biosynthesis</keyword>
<dbReference type="PANTHER" id="PTHR12358">
    <property type="entry name" value="SPHINGOSINE KINASE"/>
    <property type="match status" value="1"/>
</dbReference>
<evidence type="ECO:0000256" key="7">
    <source>
        <dbReference type="ARBA" id="ARBA00022840"/>
    </source>
</evidence>
<reference evidence="12 13" key="1">
    <citation type="submission" date="2018-07" db="EMBL/GenBank/DDBJ databases">
        <title>Genomic Encyclopedia of Type Strains, Phase III (KMG-III): the genomes of soil and plant-associated and newly described type strains.</title>
        <authorList>
            <person name="Whitman W."/>
        </authorList>
    </citation>
    <scope>NUCLEOTIDE SEQUENCE [LARGE SCALE GENOMIC DNA]</scope>
    <source>
        <strain evidence="12 13">CECT 7287</strain>
    </source>
</reference>
<dbReference type="Gene3D" id="2.60.200.40">
    <property type="match status" value="1"/>
</dbReference>
<protein>
    <submittedName>
        <fullName evidence="12">YegS/Rv2252/BmrU family lipid kinase</fullName>
    </submittedName>
</protein>
<evidence type="ECO:0000313" key="13">
    <source>
        <dbReference type="Proteomes" id="UP000256977"/>
    </source>
</evidence>
<evidence type="ECO:0000256" key="5">
    <source>
        <dbReference type="ARBA" id="ARBA00022741"/>
    </source>
</evidence>
<dbReference type="PANTHER" id="PTHR12358:SF54">
    <property type="entry name" value="SPHINGOSINE KINASE RELATED PROTEIN"/>
    <property type="match status" value="1"/>
</dbReference>
<dbReference type="InterPro" id="IPR005218">
    <property type="entry name" value="Diacylglycerol/lipid_kinase"/>
</dbReference>
<dbReference type="InterPro" id="IPR017438">
    <property type="entry name" value="ATP-NAD_kinase_N"/>
</dbReference>
<proteinExistence type="inferred from homology"/>
<evidence type="ECO:0000256" key="2">
    <source>
        <dbReference type="ARBA" id="ARBA00005983"/>
    </source>
</evidence>
<dbReference type="Gene3D" id="3.40.50.10330">
    <property type="entry name" value="Probable inorganic polyphosphate/atp-NAD kinase, domain 1"/>
    <property type="match status" value="1"/>
</dbReference>
<dbReference type="GO" id="GO:0016301">
    <property type="term" value="F:kinase activity"/>
    <property type="evidence" value="ECO:0007669"/>
    <property type="project" value="UniProtKB-KW"/>
</dbReference>
<gene>
    <name evidence="12" type="ORF">DFP98_10427</name>
</gene>
<keyword evidence="9" id="KW-0594">Phospholipid biosynthesis</keyword>
<dbReference type="Pfam" id="PF00781">
    <property type="entry name" value="DAGK_cat"/>
    <property type="match status" value="1"/>
</dbReference>
<keyword evidence="13" id="KW-1185">Reference proteome</keyword>
<keyword evidence="5" id="KW-0547">Nucleotide-binding</keyword>
<accession>A0A3D9KGP3</accession>
<dbReference type="SUPFAM" id="SSF111331">
    <property type="entry name" value="NAD kinase/diacylglycerol kinase-like"/>
    <property type="match status" value="1"/>
</dbReference>
<dbReference type="InterPro" id="IPR001206">
    <property type="entry name" value="Diacylglycerol_kinase_cat_dom"/>
</dbReference>
<feature type="domain" description="DAGKc" evidence="11">
    <location>
        <begin position="1"/>
        <end position="128"/>
    </location>
</feature>
<dbReference type="GO" id="GO:0005524">
    <property type="term" value="F:ATP binding"/>
    <property type="evidence" value="ECO:0007669"/>
    <property type="project" value="UniProtKB-KW"/>
</dbReference>
<dbReference type="PROSITE" id="PS50146">
    <property type="entry name" value="DAGK"/>
    <property type="match status" value="1"/>
</dbReference>
<keyword evidence="8" id="KW-0443">Lipid metabolism</keyword>
<keyword evidence="6 12" id="KW-0418">Kinase</keyword>
<dbReference type="AlphaFoldDB" id="A0A3D9KGP3"/>
<comment type="caution">
    <text evidence="12">The sequence shown here is derived from an EMBL/GenBank/DDBJ whole genome shotgun (WGS) entry which is preliminary data.</text>
</comment>
<evidence type="ECO:0000256" key="3">
    <source>
        <dbReference type="ARBA" id="ARBA00022516"/>
    </source>
</evidence>
<evidence type="ECO:0000256" key="4">
    <source>
        <dbReference type="ARBA" id="ARBA00022679"/>
    </source>
</evidence>
<comment type="cofactor">
    <cofactor evidence="1">
        <name>Mg(2+)</name>
        <dbReference type="ChEBI" id="CHEBI:18420"/>
    </cofactor>
</comment>
<dbReference type="EMBL" id="QRDZ01000004">
    <property type="protein sequence ID" value="RED85322.1"/>
    <property type="molecule type" value="Genomic_DNA"/>
</dbReference>
<dbReference type="GO" id="GO:0008654">
    <property type="term" value="P:phospholipid biosynthetic process"/>
    <property type="evidence" value="ECO:0007669"/>
    <property type="project" value="UniProtKB-KW"/>
</dbReference>
<dbReference type="Proteomes" id="UP000256977">
    <property type="component" value="Unassembled WGS sequence"/>
</dbReference>
<evidence type="ECO:0000259" key="11">
    <source>
        <dbReference type="PROSITE" id="PS50146"/>
    </source>
</evidence>
<evidence type="ECO:0000313" key="12">
    <source>
        <dbReference type="EMBL" id="RED85322.1"/>
    </source>
</evidence>
<dbReference type="InterPro" id="IPR050187">
    <property type="entry name" value="Lipid_Phosphate_FormReg"/>
</dbReference>
<organism evidence="12 13">
    <name type="scientific">Cohnella phaseoli</name>
    <dbReference type="NCBI Taxonomy" id="456490"/>
    <lineage>
        <taxon>Bacteria</taxon>
        <taxon>Bacillati</taxon>
        <taxon>Bacillota</taxon>
        <taxon>Bacilli</taxon>
        <taxon>Bacillales</taxon>
        <taxon>Paenibacillaceae</taxon>
        <taxon>Cohnella</taxon>
    </lineage>
</organism>
<dbReference type="InterPro" id="IPR045540">
    <property type="entry name" value="YegS/DAGK_C"/>
</dbReference>
<evidence type="ECO:0000256" key="9">
    <source>
        <dbReference type="ARBA" id="ARBA00023209"/>
    </source>
</evidence>
<comment type="similarity">
    <text evidence="2">Belongs to the diacylglycerol/lipid kinase family.</text>
</comment>
<dbReference type="Pfam" id="PF19279">
    <property type="entry name" value="YegS_C"/>
    <property type="match status" value="1"/>
</dbReference>
<dbReference type="RefSeq" id="WP_246016438.1">
    <property type="nucleotide sequence ID" value="NZ_QRDZ01000004.1"/>
</dbReference>
<keyword evidence="10" id="KW-1208">Phospholipid metabolism</keyword>
<sequence length="306" mass="32399">MILFVVNETSGNGRSRSIWKRLEARLVLQGVAYERVSTSSAEQARGLVRERIERGGLIAVAVVGGDGTLHGLLPALAGSGVPLGLIPSGSGNDTARALGIPKNADRALALILNGHTQKIDLLDTTAKNEQSQLTLTAVAIGLDAAVAADVNGSAYKKWCNRLGLGSLAYVIGLLRTLGRFKPRDVTVTVDGKTRRFKRCWLSAITNVPTYGGGLRISPSAQPDDGLIHLCVVHACSVPRFLMIFPTVLFGKHVRWTQYVTQLSGSEAAIEASPPMLAFGDGEPAGQTPLRTAIRPGQLDFLISASG</sequence>